<evidence type="ECO:0000256" key="3">
    <source>
        <dbReference type="ARBA" id="ARBA00038329"/>
    </source>
</evidence>
<name>A0A336LTA1_CULSO</name>
<dbReference type="GO" id="GO:0003697">
    <property type="term" value="F:single-stranded DNA binding"/>
    <property type="evidence" value="ECO:0007669"/>
    <property type="project" value="TreeGrafter"/>
</dbReference>
<dbReference type="Gene3D" id="2.40.50.140">
    <property type="entry name" value="Nucleic acid-binding proteins"/>
    <property type="match status" value="2"/>
</dbReference>
<organism evidence="5">
    <name type="scientific">Culicoides sonorensis</name>
    <name type="common">Biting midge</name>
    <dbReference type="NCBI Taxonomy" id="179676"/>
    <lineage>
        <taxon>Eukaryota</taxon>
        <taxon>Metazoa</taxon>
        <taxon>Ecdysozoa</taxon>
        <taxon>Arthropoda</taxon>
        <taxon>Hexapoda</taxon>
        <taxon>Insecta</taxon>
        <taxon>Pterygota</taxon>
        <taxon>Neoptera</taxon>
        <taxon>Endopterygota</taxon>
        <taxon>Diptera</taxon>
        <taxon>Nematocera</taxon>
        <taxon>Chironomoidea</taxon>
        <taxon>Ceratopogonidae</taxon>
        <taxon>Ceratopogoninae</taxon>
        <taxon>Culicoides</taxon>
        <taxon>Monoculicoides</taxon>
    </lineage>
</organism>
<feature type="domain" description="MEIOB-like N-terminal" evidence="4">
    <location>
        <begin position="22"/>
        <end position="152"/>
    </location>
</feature>
<accession>A0A336LTA1</accession>
<evidence type="ECO:0000259" key="4">
    <source>
        <dbReference type="Pfam" id="PF24903"/>
    </source>
</evidence>
<dbReference type="PANTHER" id="PTHR21166:SF2">
    <property type="entry name" value="CELL DIVISION CONTROL PROTEIN 24 OB DOMAIN-CONTAINING PROTEIN-RELATED"/>
    <property type="match status" value="1"/>
</dbReference>
<dbReference type="InterPro" id="IPR012340">
    <property type="entry name" value="NA-bd_OB-fold"/>
</dbReference>
<comment type="similarity">
    <text evidence="3">Belongs to the MEIOB family.</text>
</comment>
<dbReference type="InterPro" id="IPR056880">
    <property type="entry name" value="OB_MEIOB_N"/>
</dbReference>
<gene>
    <name evidence="5" type="primary">CSON015497</name>
</gene>
<dbReference type="GO" id="GO:0000712">
    <property type="term" value="P:resolution of meiotic recombination intermediates"/>
    <property type="evidence" value="ECO:0007669"/>
    <property type="project" value="TreeGrafter"/>
</dbReference>
<evidence type="ECO:0000313" key="5">
    <source>
        <dbReference type="EMBL" id="SSX19829.1"/>
    </source>
</evidence>
<dbReference type="SUPFAM" id="SSF50249">
    <property type="entry name" value="Nucleic acid-binding proteins"/>
    <property type="match status" value="2"/>
</dbReference>
<proteinExistence type="inferred from homology"/>
<dbReference type="EMBL" id="UFQT01000098">
    <property type="protein sequence ID" value="SSX19829.1"/>
    <property type="molecule type" value="Genomic_DNA"/>
</dbReference>
<dbReference type="GO" id="GO:0008310">
    <property type="term" value="F:single-stranded DNA 3'-5' DNA exonuclease activity"/>
    <property type="evidence" value="ECO:0007669"/>
    <property type="project" value="TreeGrafter"/>
</dbReference>
<sequence length="350" mass="40192">MKKNKCKININFTMNNSSNYLKKQIKDLNAGDQKIVLTCLVISKADPKFFEFNGQQRGVWNLILRDTEKDYINCTIWNTDEKIHDLNSIISIGCIVDIENPKITIEDEDQAFQPKCSSRFLLTIDDKRGNITLNNDFDVNNQLKILLKCPLKNTNEILRLADVSLYDKNSVGELVDLLVAIRYNRPAREILVPKTGLKKKYKSLIVMDRSNHGMSLNLWSTQSVERAENWPPLQTILFITDVRVGFSEYFQTITLTETVKTLFIVNPIGKEAEELAMYVMSTPLKDIEVSLSDDMIDVNRINDVMTVQQILEKSEGNVTRTEGDQFTALCYGVLTKFDLDGVYPCVRRRW</sequence>
<dbReference type="AlphaFoldDB" id="A0A336LTA1"/>
<dbReference type="PANTHER" id="PTHR21166">
    <property type="entry name" value="CELL DIVISION CONTROL PROTEIN 24 OB DOMAIN-CONTAINING PROTEIN-RELATED"/>
    <property type="match status" value="1"/>
</dbReference>
<dbReference type="Pfam" id="PF24903">
    <property type="entry name" value="OB_MEIOB_N"/>
    <property type="match status" value="1"/>
</dbReference>
<keyword evidence="1" id="KW-0238">DNA-binding</keyword>
<dbReference type="InterPro" id="IPR052469">
    <property type="entry name" value="MEIOB"/>
</dbReference>
<protein>
    <submittedName>
        <fullName evidence="5">CSON015497 protein</fullName>
    </submittedName>
</protein>
<keyword evidence="2" id="KW-0469">Meiosis</keyword>
<dbReference type="OMA" id="WEPKQTI"/>
<dbReference type="VEuPathDB" id="VectorBase:CSON015497"/>
<reference evidence="5" key="1">
    <citation type="submission" date="2018-07" db="EMBL/GenBank/DDBJ databases">
        <authorList>
            <person name="Quirk P.G."/>
            <person name="Krulwich T.A."/>
        </authorList>
    </citation>
    <scope>NUCLEOTIDE SEQUENCE</scope>
</reference>
<evidence type="ECO:0000256" key="2">
    <source>
        <dbReference type="ARBA" id="ARBA00023254"/>
    </source>
</evidence>
<evidence type="ECO:0000256" key="1">
    <source>
        <dbReference type="ARBA" id="ARBA00023125"/>
    </source>
</evidence>